<keyword evidence="2" id="KW-0812">Transmembrane</keyword>
<sequence length="233" mass="25846">MNSTGNTSNNARLHWSHVLLIVLATIVLTVAGTYWVLTTYVFVSSFEPVILSKKEEKTLEQKLRTIGYDFSFSSPTAKRNDDLKGEIDEEGFLKPQAYSEQGAKREVNFTEREINALLAKNTDLAQKLAIDFADDLVSARLLLPLDEDFPVLGGKTLRLNAGLGMAYRNDKPVIILKGVSIMGVPVPNAWLGGLKNIDLVSEFGMDPGFWKSFSEGVEHIQVTDGKVDIRLKE</sequence>
<feature type="coiled-coil region" evidence="1">
    <location>
        <begin position="100"/>
        <end position="127"/>
    </location>
</feature>
<dbReference type="Proteomes" id="UP000001416">
    <property type="component" value="Chromosome"/>
</dbReference>
<accession>Q82V35</accession>
<evidence type="ECO:0000256" key="2">
    <source>
        <dbReference type="SAM" id="Phobius"/>
    </source>
</evidence>
<dbReference type="KEGG" id="neu:NE1275"/>
<dbReference type="GeneID" id="87104450"/>
<keyword evidence="2" id="KW-1133">Transmembrane helix</keyword>
<organism evidence="3 4">
    <name type="scientific">Nitrosomonas europaea (strain ATCC 19718 / CIP 103999 / KCTC 2705 / NBRC 14298)</name>
    <dbReference type="NCBI Taxonomy" id="228410"/>
    <lineage>
        <taxon>Bacteria</taxon>
        <taxon>Pseudomonadati</taxon>
        <taxon>Pseudomonadota</taxon>
        <taxon>Betaproteobacteria</taxon>
        <taxon>Nitrosomonadales</taxon>
        <taxon>Nitrosomonadaceae</taxon>
        <taxon>Nitrosomonas</taxon>
    </lineage>
</organism>
<evidence type="ECO:0000313" key="4">
    <source>
        <dbReference type="Proteomes" id="UP000001416"/>
    </source>
</evidence>
<dbReference type="eggNOG" id="ENOG502ZKXF">
    <property type="taxonomic scope" value="Bacteria"/>
</dbReference>
<keyword evidence="2" id="KW-0472">Membrane</keyword>
<reference evidence="3 4" key="1">
    <citation type="journal article" date="2003" name="J. Bacteriol.">
        <title>Complete genome sequence of the ammonia-oxidizing bacterium and obligate chemolithoautotroph Nitrosomonas europaea.</title>
        <authorList>
            <person name="Chain P."/>
            <person name="Lamerdin J."/>
            <person name="Larimer F."/>
            <person name="Regala W."/>
            <person name="Land M."/>
            <person name="Hauser L."/>
            <person name="Hooper A."/>
            <person name="Klotz M."/>
            <person name="Norton J."/>
            <person name="Sayavedra-Soto L."/>
            <person name="Arciero D."/>
            <person name="Hommes N."/>
            <person name="Whittaker M."/>
            <person name="Arp D."/>
        </authorList>
    </citation>
    <scope>NUCLEOTIDE SEQUENCE [LARGE SCALE GENOMIC DNA]</scope>
    <source>
        <strain evidence="4">ATCC 19718 / CIP 103999 / KCTC 2705 / NBRC 14298</strain>
    </source>
</reference>
<keyword evidence="1" id="KW-0175">Coiled coil</keyword>
<dbReference type="OrthoDB" id="597750at2"/>
<evidence type="ECO:0000256" key="1">
    <source>
        <dbReference type="SAM" id="Coils"/>
    </source>
</evidence>
<proteinExistence type="predicted"/>
<dbReference type="AlphaFoldDB" id="Q82V35"/>
<evidence type="ECO:0008006" key="5">
    <source>
        <dbReference type="Google" id="ProtNLM"/>
    </source>
</evidence>
<protein>
    <recommendedName>
        <fullName evidence="5">Arginine N-succinyltransferase</fullName>
    </recommendedName>
</protein>
<dbReference type="HOGENOM" id="CLU_103735_0_0_4"/>
<name>Q82V35_NITEU</name>
<gene>
    <name evidence="3" type="ordered locus">NE1275</name>
</gene>
<keyword evidence="4" id="KW-1185">Reference proteome</keyword>
<feature type="transmembrane region" description="Helical" evidence="2">
    <location>
        <begin position="20"/>
        <end position="43"/>
    </location>
</feature>
<dbReference type="RefSeq" id="WP_011111853.1">
    <property type="nucleotide sequence ID" value="NC_004757.1"/>
</dbReference>
<evidence type="ECO:0000313" key="3">
    <source>
        <dbReference type="EMBL" id="CAD85186.1"/>
    </source>
</evidence>
<dbReference type="EMBL" id="AL954747">
    <property type="protein sequence ID" value="CAD85186.1"/>
    <property type="molecule type" value="Genomic_DNA"/>
</dbReference>